<reference evidence="2 3" key="1">
    <citation type="submission" date="2016-10" db="EMBL/GenBank/DDBJ databases">
        <title>Draft genome sequence of Coniochaeta ligniaria NRRL30616, a lignocellulolytic fungus for bioabatement of inhibitors in plant biomass hydrolysates.</title>
        <authorList>
            <consortium name="DOE Joint Genome Institute"/>
            <person name="Jimenez D.J."/>
            <person name="Hector R.E."/>
            <person name="Riley R."/>
            <person name="Sun H."/>
            <person name="Grigoriev I.V."/>
            <person name="Van Elsas J.D."/>
            <person name="Nichols N.N."/>
        </authorList>
    </citation>
    <scope>NUCLEOTIDE SEQUENCE [LARGE SCALE GENOMIC DNA]</scope>
    <source>
        <strain evidence="2 3">NRRL 30616</strain>
    </source>
</reference>
<organism evidence="2 3">
    <name type="scientific">Coniochaeta ligniaria NRRL 30616</name>
    <dbReference type="NCBI Taxonomy" id="1408157"/>
    <lineage>
        <taxon>Eukaryota</taxon>
        <taxon>Fungi</taxon>
        <taxon>Dikarya</taxon>
        <taxon>Ascomycota</taxon>
        <taxon>Pezizomycotina</taxon>
        <taxon>Sordariomycetes</taxon>
        <taxon>Sordariomycetidae</taxon>
        <taxon>Coniochaetales</taxon>
        <taxon>Coniochaetaceae</taxon>
        <taxon>Coniochaeta</taxon>
    </lineage>
</organism>
<dbReference type="EMBL" id="KV875101">
    <property type="protein sequence ID" value="OIW25978.1"/>
    <property type="molecule type" value="Genomic_DNA"/>
</dbReference>
<name>A0A1J7JEG3_9PEZI</name>
<protein>
    <submittedName>
        <fullName evidence="2">Uncharacterized protein</fullName>
    </submittedName>
</protein>
<dbReference type="InParanoid" id="A0A1J7JEG3"/>
<keyword evidence="3" id="KW-1185">Reference proteome</keyword>
<proteinExistence type="predicted"/>
<accession>A0A1J7JEG3</accession>
<dbReference type="Proteomes" id="UP000182658">
    <property type="component" value="Unassembled WGS sequence"/>
</dbReference>
<gene>
    <name evidence="2" type="ORF">CONLIGDRAFT_514057</name>
</gene>
<feature type="region of interest" description="Disordered" evidence="1">
    <location>
        <begin position="108"/>
        <end position="127"/>
    </location>
</feature>
<evidence type="ECO:0000313" key="2">
    <source>
        <dbReference type="EMBL" id="OIW25978.1"/>
    </source>
</evidence>
<dbReference type="AlphaFoldDB" id="A0A1J7JEG3"/>
<sequence>MGVTLVGVRPLPMCQGHAWLQALGTRIPGLETAPSASCQGWRPHCMFGAYNVAGEGLRGGEHRHDHRQASLLASELELEHPATYRGGRTSPLNICGVKAQIASKIADHPHRKMEPKTKSGFDSRGVSSLMTAKPRAVRKPMLEAVVLPVPSLRVHPADKPPRRNSACLSQQSCFPAKENAVEAGTAVMGPVISWSSQSYCERLRHQLLQPPIREALLMFETPYGENLANLHF</sequence>
<evidence type="ECO:0000313" key="3">
    <source>
        <dbReference type="Proteomes" id="UP000182658"/>
    </source>
</evidence>
<evidence type="ECO:0000256" key="1">
    <source>
        <dbReference type="SAM" id="MobiDB-lite"/>
    </source>
</evidence>
<feature type="compositionally biased region" description="Basic and acidic residues" evidence="1">
    <location>
        <begin position="108"/>
        <end position="121"/>
    </location>
</feature>